<dbReference type="EMBL" id="JAEAOA010000324">
    <property type="protein sequence ID" value="KAK3585065.1"/>
    <property type="molecule type" value="Genomic_DNA"/>
</dbReference>
<dbReference type="AlphaFoldDB" id="A0AAE0S4D7"/>
<evidence type="ECO:0000256" key="1">
    <source>
        <dbReference type="SAM" id="SignalP"/>
    </source>
</evidence>
<evidence type="ECO:0000313" key="2">
    <source>
        <dbReference type="EMBL" id="KAK3585065.1"/>
    </source>
</evidence>
<reference evidence="2" key="3">
    <citation type="submission" date="2023-05" db="EMBL/GenBank/DDBJ databases">
        <authorList>
            <person name="Smith C.H."/>
        </authorList>
    </citation>
    <scope>NUCLEOTIDE SEQUENCE</scope>
    <source>
        <strain evidence="2">CHS0354</strain>
        <tissue evidence="2">Mantle</tissue>
    </source>
</reference>
<comment type="caution">
    <text evidence="2">The sequence shown here is derived from an EMBL/GenBank/DDBJ whole genome shotgun (WGS) entry which is preliminary data.</text>
</comment>
<dbReference type="Proteomes" id="UP001195483">
    <property type="component" value="Unassembled WGS sequence"/>
</dbReference>
<protein>
    <submittedName>
        <fullName evidence="2">Uncharacterized protein</fullName>
    </submittedName>
</protein>
<proteinExistence type="predicted"/>
<keyword evidence="3" id="KW-1185">Reference proteome</keyword>
<sequence>MISAFALVPFVLTVARFIDAVSIIPDTARFIGDGYNLLMGNPDGDYWSSGGDDPGLLLGRSILSLSKDNIPDELSYQFHLTCHEAHSMMLVYGPKSYQDKLFKHIELTVRSETMN</sequence>
<gene>
    <name evidence="2" type="ORF">CHS0354_004249</name>
</gene>
<name>A0AAE0S4D7_9BIVA</name>
<feature type="chain" id="PRO_5042108810" evidence="1">
    <location>
        <begin position="21"/>
        <end position="115"/>
    </location>
</feature>
<reference evidence="2" key="2">
    <citation type="journal article" date="2021" name="Genome Biol. Evol.">
        <title>Developing a high-quality reference genome for a parasitic bivalve with doubly uniparental inheritance (Bivalvia: Unionida).</title>
        <authorList>
            <person name="Smith C.H."/>
        </authorList>
    </citation>
    <scope>NUCLEOTIDE SEQUENCE</scope>
    <source>
        <strain evidence="2">CHS0354</strain>
        <tissue evidence="2">Mantle</tissue>
    </source>
</reference>
<feature type="signal peptide" evidence="1">
    <location>
        <begin position="1"/>
        <end position="20"/>
    </location>
</feature>
<evidence type="ECO:0000313" key="3">
    <source>
        <dbReference type="Proteomes" id="UP001195483"/>
    </source>
</evidence>
<reference evidence="2" key="1">
    <citation type="journal article" date="2021" name="Genome Biol. Evol.">
        <title>A High-Quality Reference Genome for a Parasitic Bivalve with Doubly Uniparental Inheritance (Bivalvia: Unionida).</title>
        <authorList>
            <person name="Smith C.H."/>
        </authorList>
    </citation>
    <scope>NUCLEOTIDE SEQUENCE</scope>
    <source>
        <strain evidence="2">CHS0354</strain>
    </source>
</reference>
<accession>A0AAE0S4D7</accession>
<organism evidence="2 3">
    <name type="scientific">Potamilus streckersoni</name>
    <dbReference type="NCBI Taxonomy" id="2493646"/>
    <lineage>
        <taxon>Eukaryota</taxon>
        <taxon>Metazoa</taxon>
        <taxon>Spiralia</taxon>
        <taxon>Lophotrochozoa</taxon>
        <taxon>Mollusca</taxon>
        <taxon>Bivalvia</taxon>
        <taxon>Autobranchia</taxon>
        <taxon>Heteroconchia</taxon>
        <taxon>Palaeoheterodonta</taxon>
        <taxon>Unionida</taxon>
        <taxon>Unionoidea</taxon>
        <taxon>Unionidae</taxon>
        <taxon>Ambleminae</taxon>
        <taxon>Lampsilini</taxon>
        <taxon>Potamilus</taxon>
    </lineage>
</organism>
<keyword evidence="1" id="KW-0732">Signal</keyword>